<reference evidence="3" key="2">
    <citation type="submission" date="2015-01" db="EMBL/GenBank/DDBJ databases">
        <title>Evolutionary Origins and Diversification of the Mycorrhizal Mutualists.</title>
        <authorList>
            <consortium name="DOE Joint Genome Institute"/>
            <consortium name="Mycorrhizal Genomics Consortium"/>
            <person name="Kohler A."/>
            <person name="Kuo A."/>
            <person name="Nagy L.G."/>
            <person name="Floudas D."/>
            <person name="Copeland A."/>
            <person name="Barry K.W."/>
            <person name="Cichocki N."/>
            <person name="Veneault-Fourrey C."/>
            <person name="LaButti K."/>
            <person name="Lindquist E.A."/>
            <person name="Lipzen A."/>
            <person name="Lundell T."/>
            <person name="Morin E."/>
            <person name="Murat C."/>
            <person name="Riley R."/>
            <person name="Ohm R."/>
            <person name="Sun H."/>
            <person name="Tunlid A."/>
            <person name="Henrissat B."/>
            <person name="Grigoriev I.V."/>
            <person name="Hibbett D.S."/>
            <person name="Martin F."/>
        </authorList>
    </citation>
    <scope>NUCLEOTIDE SEQUENCE [LARGE SCALE GENOMIC DNA]</scope>
    <source>
        <strain evidence="3">UH-Slu-Lm8-n1</strain>
    </source>
</reference>
<accession>A0A0C9ZX19</accession>
<feature type="compositionally biased region" description="Low complexity" evidence="1">
    <location>
        <begin position="355"/>
        <end position="370"/>
    </location>
</feature>
<evidence type="ECO:0000313" key="2">
    <source>
        <dbReference type="EMBL" id="KIK33931.1"/>
    </source>
</evidence>
<feature type="region of interest" description="Disordered" evidence="1">
    <location>
        <begin position="78"/>
        <end position="123"/>
    </location>
</feature>
<dbReference type="OrthoDB" id="2675777at2759"/>
<dbReference type="EMBL" id="KN835841">
    <property type="protein sequence ID" value="KIK33931.1"/>
    <property type="molecule type" value="Genomic_DNA"/>
</dbReference>
<dbReference type="HOGENOM" id="CLU_466993_0_0_1"/>
<organism evidence="2 3">
    <name type="scientific">Suillus luteus UH-Slu-Lm8-n1</name>
    <dbReference type="NCBI Taxonomy" id="930992"/>
    <lineage>
        <taxon>Eukaryota</taxon>
        <taxon>Fungi</taxon>
        <taxon>Dikarya</taxon>
        <taxon>Basidiomycota</taxon>
        <taxon>Agaricomycotina</taxon>
        <taxon>Agaricomycetes</taxon>
        <taxon>Agaricomycetidae</taxon>
        <taxon>Boletales</taxon>
        <taxon>Suillineae</taxon>
        <taxon>Suillaceae</taxon>
        <taxon>Suillus</taxon>
    </lineage>
</organism>
<name>A0A0C9ZX19_9AGAM</name>
<dbReference type="AlphaFoldDB" id="A0A0C9ZX19"/>
<dbReference type="InParanoid" id="A0A0C9ZX19"/>
<evidence type="ECO:0000256" key="1">
    <source>
        <dbReference type="SAM" id="MobiDB-lite"/>
    </source>
</evidence>
<proteinExistence type="predicted"/>
<keyword evidence="3" id="KW-1185">Reference proteome</keyword>
<gene>
    <name evidence="2" type="ORF">CY34DRAFT_18057</name>
</gene>
<feature type="region of interest" description="Disordered" evidence="1">
    <location>
        <begin position="323"/>
        <end position="377"/>
    </location>
</feature>
<sequence>MLILKTSSRMVPSSVSPPPSPDDAAVPRPSRGAIVDGNNMLLQHHDLPSWTPLVVSDSEGGTMDELPLEDSKALLSNARKTLSQKRQQSPDQGPPIAMPRREVQQASSRTPGVYSESRDPRGPHSLQEILQATFTANGSYNISPAVAPIDSEGSSTDVQPMVYGKQRRRIQNARRITSREGSEAIAVVDAPISNATTAIQNIALRKAGRAVHYESMQSIIDAALDTRVAKITRRSRRHTTKYDTNAKSQDGSSGMKCFPFEDAIFDFDVSTSAHKLGLASVNDEHRVLPRKFTQIQNGVQVAAFPQQPRGEKFNERLDALFGSTGTSHSPDGLNARATADSAPVPVPVHDEEHSPVPSSDSGVSVDTSLSQSTKATSLSGRVDVSQKRVYTESYLGDEPVRKKHKIEIAEDQVSRWIAGLQRLVKGKTVIGHKGMEDLSILLAEIESVYPHLDSELALVTRLQEVLKQLAQLEHIPFKDEYNLRRRTDDIIAEWPSAKAHLTN</sequence>
<dbReference type="Proteomes" id="UP000054485">
    <property type="component" value="Unassembled WGS sequence"/>
</dbReference>
<protein>
    <submittedName>
        <fullName evidence="2">Uncharacterized protein</fullName>
    </submittedName>
</protein>
<feature type="region of interest" description="Disordered" evidence="1">
    <location>
        <begin position="1"/>
        <end position="33"/>
    </location>
</feature>
<evidence type="ECO:0000313" key="3">
    <source>
        <dbReference type="Proteomes" id="UP000054485"/>
    </source>
</evidence>
<feature type="compositionally biased region" description="Polar residues" evidence="1">
    <location>
        <begin position="78"/>
        <end position="91"/>
    </location>
</feature>
<reference evidence="2 3" key="1">
    <citation type="submission" date="2014-04" db="EMBL/GenBank/DDBJ databases">
        <authorList>
            <consortium name="DOE Joint Genome Institute"/>
            <person name="Kuo A."/>
            <person name="Ruytinx J."/>
            <person name="Rineau F."/>
            <person name="Colpaert J."/>
            <person name="Kohler A."/>
            <person name="Nagy L.G."/>
            <person name="Floudas D."/>
            <person name="Copeland A."/>
            <person name="Barry K.W."/>
            <person name="Cichocki N."/>
            <person name="Veneault-Fourrey C."/>
            <person name="LaButti K."/>
            <person name="Lindquist E.A."/>
            <person name="Lipzen A."/>
            <person name="Lundell T."/>
            <person name="Morin E."/>
            <person name="Murat C."/>
            <person name="Sun H."/>
            <person name="Tunlid A."/>
            <person name="Henrissat B."/>
            <person name="Grigoriev I.V."/>
            <person name="Hibbett D.S."/>
            <person name="Martin F."/>
            <person name="Nordberg H.P."/>
            <person name="Cantor M.N."/>
            <person name="Hua S.X."/>
        </authorList>
    </citation>
    <scope>NUCLEOTIDE SEQUENCE [LARGE SCALE GENOMIC DNA]</scope>
    <source>
        <strain evidence="2 3">UH-Slu-Lm8-n1</strain>
    </source>
</reference>